<comment type="similarity">
    <text evidence="2 7">Belongs to the methyltransferase superfamily. L-isoaspartyl/D-aspartyl protein methyltransferase family.</text>
</comment>
<evidence type="ECO:0000256" key="4">
    <source>
        <dbReference type="ARBA" id="ARBA00022603"/>
    </source>
</evidence>
<dbReference type="SUPFAM" id="SSF53335">
    <property type="entry name" value="S-adenosyl-L-methionine-dependent methyltransferases"/>
    <property type="match status" value="1"/>
</dbReference>
<keyword evidence="4 7" id="KW-0489">Methyltransferase</keyword>
<dbReference type="Pfam" id="PF01135">
    <property type="entry name" value="PCMT"/>
    <property type="match status" value="1"/>
</dbReference>
<evidence type="ECO:0000256" key="6">
    <source>
        <dbReference type="ARBA" id="ARBA00022691"/>
    </source>
</evidence>
<keyword evidence="3 7" id="KW-0963">Cytoplasm</keyword>
<keyword evidence="6 7" id="KW-0949">S-adenosyl-L-methionine</keyword>
<dbReference type="Gene3D" id="3.40.50.150">
    <property type="entry name" value="Vaccinia Virus protein VP39"/>
    <property type="match status" value="1"/>
</dbReference>
<dbReference type="EC" id="2.1.1.77" evidence="7"/>
<dbReference type="GO" id="GO:0032259">
    <property type="term" value="P:methylation"/>
    <property type="evidence" value="ECO:0007669"/>
    <property type="project" value="UniProtKB-KW"/>
</dbReference>
<feature type="active site" evidence="7">
    <location>
        <position position="63"/>
    </location>
</feature>
<accession>A0A8J6NB84</accession>
<dbReference type="GO" id="GO:0030091">
    <property type="term" value="P:protein repair"/>
    <property type="evidence" value="ECO:0007669"/>
    <property type="project" value="UniProtKB-UniRule"/>
</dbReference>
<protein>
    <recommendedName>
        <fullName evidence="7">Protein-L-isoaspartate O-methyltransferase</fullName>
        <ecNumber evidence="7">2.1.1.77</ecNumber>
    </recommendedName>
    <alternativeName>
        <fullName evidence="7">L-isoaspartyl protein carboxyl methyltransferase</fullName>
    </alternativeName>
    <alternativeName>
        <fullName evidence="7">Protein L-isoaspartyl methyltransferase</fullName>
    </alternativeName>
    <alternativeName>
        <fullName evidence="7">Protein-beta-aspartate methyltransferase</fullName>
        <shortName evidence="7">PIMT</shortName>
    </alternativeName>
</protein>
<comment type="subcellular location">
    <subcellularLocation>
        <location evidence="1 7">Cytoplasm</location>
    </subcellularLocation>
</comment>
<evidence type="ECO:0000256" key="3">
    <source>
        <dbReference type="ARBA" id="ARBA00022490"/>
    </source>
</evidence>
<dbReference type="GO" id="GO:0004719">
    <property type="term" value="F:protein-L-isoaspartate (D-aspartate) O-methyltransferase activity"/>
    <property type="evidence" value="ECO:0007669"/>
    <property type="project" value="UniProtKB-UniRule"/>
</dbReference>
<evidence type="ECO:0000256" key="5">
    <source>
        <dbReference type="ARBA" id="ARBA00022679"/>
    </source>
</evidence>
<comment type="catalytic activity">
    <reaction evidence="7">
        <text>[protein]-L-isoaspartate + S-adenosyl-L-methionine = [protein]-L-isoaspartate alpha-methyl ester + S-adenosyl-L-homocysteine</text>
        <dbReference type="Rhea" id="RHEA:12705"/>
        <dbReference type="Rhea" id="RHEA-COMP:12143"/>
        <dbReference type="Rhea" id="RHEA-COMP:12144"/>
        <dbReference type="ChEBI" id="CHEBI:57856"/>
        <dbReference type="ChEBI" id="CHEBI:59789"/>
        <dbReference type="ChEBI" id="CHEBI:90596"/>
        <dbReference type="ChEBI" id="CHEBI:90598"/>
        <dbReference type="EC" id="2.1.1.77"/>
    </reaction>
</comment>
<evidence type="ECO:0000256" key="7">
    <source>
        <dbReference type="HAMAP-Rule" id="MF_00090"/>
    </source>
</evidence>
<reference evidence="8 9" key="1">
    <citation type="submission" date="2020-08" db="EMBL/GenBank/DDBJ databases">
        <title>Bridging the membrane lipid divide: bacteria of the FCB group superphylum have the potential to synthesize archaeal ether lipids.</title>
        <authorList>
            <person name="Villanueva L."/>
            <person name="Von Meijenfeldt F.A.B."/>
            <person name="Westbye A.B."/>
            <person name="Yadav S."/>
            <person name="Hopmans E.C."/>
            <person name="Dutilh B.E."/>
            <person name="Sinninghe Damste J.S."/>
        </authorList>
    </citation>
    <scope>NUCLEOTIDE SEQUENCE [LARGE SCALE GENOMIC DNA]</scope>
    <source>
        <strain evidence="8">NIOZ-UU81</strain>
    </source>
</reference>
<evidence type="ECO:0000313" key="8">
    <source>
        <dbReference type="EMBL" id="MBC8208571.1"/>
    </source>
</evidence>
<dbReference type="PANTHER" id="PTHR11579:SF0">
    <property type="entry name" value="PROTEIN-L-ISOASPARTATE(D-ASPARTATE) O-METHYLTRANSFERASE"/>
    <property type="match status" value="1"/>
</dbReference>
<dbReference type="GO" id="GO:0005737">
    <property type="term" value="C:cytoplasm"/>
    <property type="evidence" value="ECO:0007669"/>
    <property type="project" value="UniProtKB-SubCell"/>
</dbReference>
<organism evidence="8 9">
    <name type="scientific">Candidatus Desulfatifera sulfidica</name>
    <dbReference type="NCBI Taxonomy" id="2841691"/>
    <lineage>
        <taxon>Bacteria</taxon>
        <taxon>Pseudomonadati</taxon>
        <taxon>Thermodesulfobacteriota</taxon>
        <taxon>Desulfobulbia</taxon>
        <taxon>Desulfobulbales</taxon>
        <taxon>Desulfobulbaceae</taxon>
        <taxon>Candidatus Desulfatifera</taxon>
    </lineage>
</organism>
<evidence type="ECO:0000313" key="9">
    <source>
        <dbReference type="Proteomes" id="UP000599024"/>
    </source>
</evidence>
<dbReference type="InterPro" id="IPR000682">
    <property type="entry name" value="PCMT"/>
</dbReference>
<sequence>MSDLFEMARERMVREQLLPRGIRDPRVLEVMGEVPRHLFVDDAMQAQAYGDHPLPIAADQTISQPYIVACMTEALQLTGHERVLEVGTGSGYQAVILSRLCEKVCTVERINSLLAGARKLFDRLRCYNILSKLDDGTMGWPDHAPYDAIIVTAGGPTIPEPLLGQLAEGGRMVIPVGGQGVQELKLVHKIAGGDGELEIQTIEQVRFVDLVGAHGWNG</sequence>
<comment type="function">
    <text evidence="7">Catalyzes the methyl esterification of L-isoaspartyl residues in peptides and proteins that result from spontaneous decomposition of normal L-aspartyl and L-asparaginyl residues. It plays a role in the repair and/or degradation of damaged proteins.</text>
</comment>
<dbReference type="InterPro" id="IPR029063">
    <property type="entry name" value="SAM-dependent_MTases_sf"/>
</dbReference>
<dbReference type="NCBIfam" id="TIGR00080">
    <property type="entry name" value="pimt"/>
    <property type="match status" value="1"/>
</dbReference>
<dbReference type="AlphaFoldDB" id="A0A8J6NB84"/>
<dbReference type="PANTHER" id="PTHR11579">
    <property type="entry name" value="PROTEIN-L-ISOASPARTATE O-METHYLTRANSFERASE"/>
    <property type="match status" value="1"/>
</dbReference>
<keyword evidence="5 7" id="KW-0808">Transferase</keyword>
<comment type="caution">
    <text evidence="8">The sequence shown here is derived from an EMBL/GenBank/DDBJ whole genome shotgun (WGS) entry which is preliminary data.</text>
</comment>
<evidence type="ECO:0000256" key="1">
    <source>
        <dbReference type="ARBA" id="ARBA00004496"/>
    </source>
</evidence>
<proteinExistence type="inferred from homology"/>
<gene>
    <name evidence="7" type="primary">pcm</name>
    <name evidence="8" type="ORF">H8E79_05340</name>
</gene>
<dbReference type="HAMAP" id="MF_00090">
    <property type="entry name" value="PIMT"/>
    <property type="match status" value="1"/>
</dbReference>
<dbReference type="PROSITE" id="PS01279">
    <property type="entry name" value="PCMT"/>
    <property type="match status" value="1"/>
</dbReference>
<name>A0A8J6NB84_9BACT</name>
<evidence type="ECO:0000256" key="2">
    <source>
        <dbReference type="ARBA" id="ARBA00005369"/>
    </source>
</evidence>
<dbReference type="EMBL" id="JACNLK010000045">
    <property type="protein sequence ID" value="MBC8208571.1"/>
    <property type="molecule type" value="Genomic_DNA"/>
</dbReference>
<dbReference type="Proteomes" id="UP000599024">
    <property type="component" value="Unassembled WGS sequence"/>
</dbReference>
<dbReference type="NCBIfam" id="NF001453">
    <property type="entry name" value="PRK00312.1"/>
    <property type="match status" value="1"/>
</dbReference>
<dbReference type="FunFam" id="3.40.50.150:FF:000010">
    <property type="entry name" value="Protein-L-isoaspartate O-methyltransferase"/>
    <property type="match status" value="1"/>
</dbReference>